<proteinExistence type="predicted"/>
<reference evidence="4" key="1">
    <citation type="submission" date="2016-10" db="EMBL/GenBank/DDBJ databases">
        <authorList>
            <person name="de Groot N.N."/>
        </authorList>
    </citation>
    <scope>NUCLEOTIDE SEQUENCE [LARGE SCALE GENOMIC DNA]</scope>
    <source>
        <strain evidence="4">ATCC 20501</strain>
    </source>
</reference>
<evidence type="ECO:0000313" key="5">
    <source>
        <dbReference type="EMBL" id="SFD25501.1"/>
    </source>
</evidence>
<dbReference type="SUPFAM" id="SSF81606">
    <property type="entry name" value="PP2C-like"/>
    <property type="match status" value="1"/>
</dbReference>
<dbReference type="Gene3D" id="1.10.1660.10">
    <property type="match status" value="1"/>
</dbReference>
<dbReference type="GO" id="GO:0003700">
    <property type="term" value="F:DNA-binding transcription factor activity"/>
    <property type="evidence" value="ECO:0007669"/>
    <property type="project" value="InterPro"/>
</dbReference>
<dbReference type="SMART" id="SM00331">
    <property type="entry name" value="PP2C_SIG"/>
    <property type="match status" value="1"/>
</dbReference>
<accession>A0A1I1QTR1</accession>
<dbReference type="SUPFAM" id="SSF46955">
    <property type="entry name" value="Putative DNA-binding domain"/>
    <property type="match status" value="1"/>
</dbReference>
<dbReference type="GO" id="GO:0003677">
    <property type="term" value="F:DNA binding"/>
    <property type="evidence" value="ECO:0007669"/>
    <property type="project" value="UniProtKB-KW"/>
</dbReference>
<feature type="domain" description="HTH merR-type" evidence="2">
    <location>
        <begin position="3"/>
        <end position="73"/>
    </location>
</feature>
<dbReference type="EMBL" id="FNVB01000006">
    <property type="protein sequence ID" value="SEG85097.1"/>
    <property type="molecule type" value="Genomic_DNA"/>
</dbReference>
<dbReference type="SMART" id="SM00422">
    <property type="entry name" value="HTH_MERR"/>
    <property type="match status" value="1"/>
</dbReference>
<dbReference type="InterPro" id="IPR036457">
    <property type="entry name" value="PPM-type-like_dom_sf"/>
</dbReference>
<evidence type="ECO:0000259" key="3">
    <source>
        <dbReference type="PROSITE" id="PS51746"/>
    </source>
</evidence>
<dbReference type="Gene3D" id="3.60.40.10">
    <property type="entry name" value="PPM-type phosphatase domain"/>
    <property type="match status" value="1"/>
</dbReference>
<dbReference type="PANTHER" id="PTHR30204:SF97">
    <property type="entry name" value="MERR FAMILY REGULATORY PROTEIN"/>
    <property type="match status" value="1"/>
</dbReference>
<dbReference type="Proteomes" id="UP000199690">
    <property type="component" value="Unassembled WGS sequence"/>
</dbReference>
<reference evidence="6 7" key="2">
    <citation type="submission" date="2016-10" db="EMBL/GenBank/DDBJ databases">
        <authorList>
            <person name="Varghese N."/>
            <person name="Submissions S."/>
        </authorList>
    </citation>
    <scope>NUCLEOTIDE SEQUENCE [LARGE SCALE GENOMIC DNA]</scope>
    <source>
        <strain evidence="7">ATCC 20501</strain>
        <strain evidence="5 6">CGMCC 4.3529</strain>
    </source>
</reference>
<dbReference type="Proteomes" id="UP000236729">
    <property type="component" value="Unassembled WGS sequence"/>
</dbReference>
<dbReference type="RefSeq" id="WP_093350781.1">
    <property type="nucleotide sequence ID" value="NZ_FNVB01000006.1"/>
</dbReference>
<dbReference type="InterPro" id="IPR009061">
    <property type="entry name" value="DNA-bd_dom_put_sf"/>
</dbReference>
<dbReference type="SMART" id="SM00332">
    <property type="entry name" value="PP2Cc"/>
    <property type="match status" value="1"/>
</dbReference>
<keyword evidence="1" id="KW-0238">DNA-binding</keyword>
<dbReference type="InterPro" id="IPR000551">
    <property type="entry name" value="MerR-type_HTH_dom"/>
</dbReference>
<evidence type="ECO:0000259" key="2">
    <source>
        <dbReference type="PROSITE" id="PS50937"/>
    </source>
</evidence>
<name>A0A1H6DI20_9PSEU</name>
<dbReference type="AlphaFoldDB" id="A0A1H6DI20"/>
<sequence length="349" mass="37108">MDELSIGDFAHASGLTPKALRLYDELALLPPAHVDPRTGYRTYVPAQLATAQLVARLRALGMPLARIRVVLDLPPLAAAAEISSYWRQIEAETAARGELAAALVEELSRKDAEMTRMPELELRHAARTDRGLVRRSNEDAVLAGTRLFAVADGFGDQGAGRAALAALEPLDAEEPGDDLLSVLGGTTGEAQRAVDDVAQDHAGTTLTAMLWSGTSFALAHVGDSRAYLLRGSELTQITHDHTFVQSLVDEGRLTPEEAAAHPKRAQLLRALVRGGAVEPDLHLREARAGDRYLLCSDGLHAVLGEQAVHDVLGSAADPQEAVDSFAQQVHDAGAPDNIACVVIDTAARA</sequence>
<dbReference type="PROSITE" id="PS51746">
    <property type="entry name" value="PPM_2"/>
    <property type="match status" value="1"/>
</dbReference>
<dbReference type="Pfam" id="PF13411">
    <property type="entry name" value="MerR_1"/>
    <property type="match status" value="1"/>
</dbReference>
<keyword evidence="6" id="KW-1185">Reference proteome</keyword>
<protein>
    <submittedName>
        <fullName evidence="4">Protein phosphatase</fullName>
    </submittedName>
</protein>
<dbReference type="InterPro" id="IPR001932">
    <property type="entry name" value="PPM-type_phosphatase-like_dom"/>
</dbReference>
<evidence type="ECO:0000256" key="1">
    <source>
        <dbReference type="ARBA" id="ARBA00023125"/>
    </source>
</evidence>
<dbReference type="PANTHER" id="PTHR30204">
    <property type="entry name" value="REDOX-CYCLING DRUG-SENSING TRANSCRIPTIONAL ACTIVATOR SOXR"/>
    <property type="match status" value="1"/>
</dbReference>
<evidence type="ECO:0000313" key="4">
    <source>
        <dbReference type="EMBL" id="SEG85097.1"/>
    </source>
</evidence>
<dbReference type="InterPro" id="IPR047057">
    <property type="entry name" value="MerR_fam"/>
</dbReference>
<dbReference type="PROSITE" id="PS50937">
    <property type="entry name" value="HTH_MERR_2"/>
    <property type="match status" value="1"/>
</dbReference>
<gene>
    <name evidence="4" type="ORF">SAMN02982929_04528</name>
    <name evidence="5" type="ORF">SAMN05216506_103261</name>
</gene>
<evidence type="ECO:0000313" key="7">
    <source>
        <dbReference type="Proteomes" id="UP000236729"/>
    </source>
</evidence>
<organism evidence="4 7">
    <name type="scientific">Saccharopolyspora kobensis</name>
    <dbReference type="NCBI Taxonomy" id="146035"/>
    <lineage>
        <taxon>Bacteria</taxon>
        <taxon>Bacillati</taxon>
        <taxon>Actinomycetota</taxon>
        <taxon>Actinomycetes</taxon>
        <taxon>Pseudonocardiales</taxon>
        <taxon>Pseudonocardiaceae</taxon>
        <taxon>Saccharopolyspora</taxon>
    </lineage>
</organism>
<evidence type="ECO:0000313" key="6">
    <source>
        <dbReference type="Proteomes" id="UP000199690"/>
    </source>
</evidence>
<dbReference type="Pfam" id="PF00481">
    <property type="entry name" value="PP2C"/>
    <property type="match status" value="1"/>
</dbReference>
<feature type="domain" description="PPM-type phosphatase" evidence="3">
    <location>
        <begin position="123"/>
        <end position="345"/>
    </location>
</feature>
<dbReference type="EMBL" id="FOME01000003">
    <property type="protein sequence ID" value="SFD25501.1"/>
    <property type="molecule type" value="Genomic_DNA"/>
</dbReference>
<accession>A0A1H6DI20</accession>
<dbReference type="SMR" id="A0A1H6DI20"/>
<dbReference type="CDD" id="cd01107">
    <property type="entry name" value="HTH_BmrR"/>
    <property type="match status" value="1"/>
</dbReference>
<dbReference type="CDD" id="cd00143">
    <property type="entry name" value="PP2Cc"/>
    <property type="match status" value="1"/>
</dbReference>